<feature type="domain" description="RGS" evidence="5">
    <location>
        <begin position="490"/>
        <end position="629"/>
    </location>
</feature>
<proteinExistence type="inferred from homology"/>
<evidence type="ECO:0000259" key="5">
    <source>
        <dbReference type="PROSITE" id="PS50132"/>
    </source>
</evidence>
<dbReference type="Pfam" id="PF00787">
    <property type="entry name" value="PX"/>
    <property type="match status" value="1"/>
</dbReference>
<feature type="domain" description="PXA" evidence="7">
    <location>
        <begin position="173"/>
        <end position="354"/>
    </location>
</feature>
<dbReference type="InterPro" id="IPR013937">
    <property type="entry name" value="Sorting_nexin_C"/>
</dbReference>
<dbReference type="PROSITE" id="PS50132">
    <property type="entry name" value="RGS"/>
    <property type="match status" value="1"/>
</dbReference>
<dbReference type="PANTHER" id="PTHR22775">
    <property type="entry name" value="SORTING NEXIN"/>
    <property type="match status" value="1"/>
</dbReference>
<evidence type="ECO:0000313" key="9">
    <source>
        <dbReference type="Proteomes" id="UP001233271"/>
    </source>
</evidence>
<evidence type="ECO:0000313" key="8">
    <source>
        <dbReference type="EMBL" id="BEI91488.1"/>
    </source>
</evidence>
<accession>A0AA48QVM9</accession>
<dbReference type="InterPro" id="IPR044926">
    <property type="entry name" value="RGS_subdomain_2"/>
</dbReference>
<dbReference type="PANTHER" id="PTHR22775:SF3">
    <property type="entry name" value="SORTING NEXIN-13"/>
    <property type="match status" value="1"/>
</dbReference>
<evidence type="ECO:0000259" key="6">
    <source>
        <dbReference type="PROSITE" id="PS50195"/>
    </source>
</evidence>
<feature type="compositionally biased region" description="Low complexity" evidence="3">
    <location>
        <begin position="690"/>
        <end position="706"/>
    </location>
</feature>
<keyword evidence="4" id="KW-0812">Transmembrane</keyword>
<sequence length="1387" mass="152041">MNNNIKGKPPPSLPNQALEPRQPSPALEQRFRSPSASRRQKTLIVLALALGASATLSPIARNLVRLIVLPPLLGAFALTIGIAALLVAAGRAEARSPPTPFSSLQHAATRPLAFTTPTRWKEFIAGMESEAGGAGSRLRAAGVSDALAEAASAPLPQSPLAAASRTAVPGFETPAVAARLDAILGLIRTFYVLPWYTKISPSRAFPDAVESIIRHALGSAAKQAQDVDWPSVVTARVLPLVTEHFQHFRSVEHLAAPPSSPDKGLPLPLPTHAHPALTPRNVSPDADIPAIEAHLRGHVQRALLVLLPEKERTDVVAIMVREIVLGAIIMPVFNMLCDSDFWNRQISEQGAKLLHERKQVNKVLSALSSVPSAPSTSPRTRKTDGMTTSITAHSATKEFEEFMRSLPKLRTLGDARRLRADVDRELRSARAAQKLAGSEMDKDGRRAVRYVHRLERARWQIDRRIAQLSGKAESPTRASDSPLARSATVSLGTILGEPACLAYWLEFMERRGRSHLVQFWLTVEGFKDPLDASGGLGLKTEDRGMNERTMKDDMAFLHSTYFNSEHRIAVSPHLVETIAELAEKQGPLTAELVDQGKRVVYNAQRDVYLQMEEGDWDAFRTSELYLKALSELKDSVRPRITRTSSHSPPSSHTQHLVAPVPQRRSTSDQQQPPRSARLSPRPYLVNGSFAPVTPAAPSTVTSTTAPDFTKRRITPERSASTSPRSGSIPARTSTPPPRRSVYLNTLMGADEPSERDPLFSNDKTDDEYEHLEAQRMEALQTALNEIIAEDAGSRKVSESLEGLDSPQLVGFDFDVDPLSMSTPGLIEATAATDPYHPLAGRKITSRSAEDLKGLAMSPVLPVPAAPPRAPQLVRRGSADSNLHRRSKSIFMDDLPSDDEPDAESAIDILVPSSTASAVPGDLQLSGQIARLEGKITEFKKQDALLDGLIRQAELTGNAKELKLLHRSQSSLRRELRTAELEVAQYRRQEEENRLVPGRTRGTILRAVAEDQVVRYTLEIAQTQDERVVLAWHVVHRYNEFYELDRALRDDPSISDAMRHVVDLPSKRLVPLTNAGFIESRRAGLQKYIQSILAQKALCDSRLVRNFLSERPQQPRSSNLALAPTRIVQTLYRTVAIGFEDGSMPPMLDLMTQGLSRQLAEVADGVQGVTDELAVLMPALLPWARVEASTSLPVASKSSAVTTAAITVGGDSGDTAVPALENALPPALQPLGGEGAAGGFTAPICDLFIEVFDLKESNWLRRQAIVIILQQVLGGTIERKMRDSFRRYTAPRKVDRVLRVFQDAMWPGGARRPDSPPRTDADRLDARITSSRRLGMLIPDVAANMIGRGNARRAAHLVWGALQDRRLNQHLVLCIFDEIFGALFPIPK</sequence>
<keyword evidence="4" id="KW-1133">Transmembrane helix</keyword>
<dbReference type="SMART" id="SM00312">
    <property type="entry name" value="PX"/>
    <property type="match status" value="1"/>
</dbReference>
<keyword evidence="2" id="KW-0175">Coiled coil</keyword>
<reference evidence="8" key="1">
    <citation type="journal article" date="2023" name="BMC Genomics">
        <title>Chromosome-level genome assemblies of Cutaneotrichosporon spp. (Trichosporonales, Basidiomycota) reveal imbalanced evolution between nucleotide sequences and chromosome synteny.</title>
        <authorList>
            <person name="Kobayashi Y."/>
            <person name="Kayamori A."/>
            <person name="Aoki K."/>
            <person name="Shiwa Y."/>
            <person name="Matsutani M."/>
            <person name="Fujita N."/>
            <person name="Sugita T."/>
            <person name="Iwasaki W."/>
            <person name="Tanaka N."/>
            <person name="Takashima M."/>
        </authorList>
    </citation>
    <scope>NUCLEOTIDE SEQUENCE</scope>
    <source>
        <strain evidence="8">HIS019</strain>
    </source>
</reference>
<evidence type="ECO:0000256" key="1">
    <source>
        <dbReference type="ARBA" id="ARBA00010883"/>
    </source>
</evidence>
<feature type="region of interest" description="Disordered" evidence="3">
    <location>
        <begin position="366"/>
        <end position="385"/>
    </location>
</feature>
<organism evidence="8 9">
    <name type="scientific">Cutaneotrichosporon cavernicola</name>
    <dbReference type="NCBI Taxonomy" id="279322"/>
    <lineage>
        <taxon>Eukaryota</taxon>
        <taxon>Fungi</taxon>
        <taxon>Dikarya</taxon>
        <taxon>Basidiomycota</taxon>
        <taxon>Agaricomycotina</taxon>
        <taxon>Tremellomycetes</taxon>
        <taxon>Trichosporonales</taxon>
        <taxon>Trichosporonaceae</taxon>
        <taxon>Cutaneotrichosporon</taxon>
    </lineage>
</organism>
<dbReference type="GO" id="GO:0035091">
    <property type="term" value="F:phosphatidylinositol binding"/>
    <property type="evidence" value="ECO:0007669"/>
    <property type="project" value="InterPro"/>
</dbReference>
<evidence type="ECO:0008006" key="10">
    <source>
        <dbReference type="Google" id="ProtNLM"/>
    </source>
</evidence>
<dbReference type="GeneID" id="85495358"/>
<dbReference type="PROSITE" id="PS51207">
    <property type="entry name" value="PXA"/>
    <property type="match status" value="1"/>
</dbReference>
<feature type="coiled-coil region" evidence="2">
    <location>
        <begin position="968"/>
        <end position="1025"/>
    </location>
</feature>
<name>A0AA48QVM9_9TREE</name>
<dbReference type="InterPro" id="IPR016137">
    <property type="entry name" value="RGS"/>
</dbReference>
<dbReference type="SMART" id="SM00315">
    <property type="entry name" value="RGS"/>
    <property type="match status" value="1"/>
</dbReference>
<evidence type="ECO:0000256" key="3">
    <source>
        <dbReference type="SAM" id="MobiDB-lite"/>
    </source>
</evidence>
<dbReference type="SMART" id="SM00313">
    <property type="entry name" value="PXA"/>
    <property type="match status" value="1"/>
</dbReference>
<dbReference type="InterPro" id="IPR003114">
    <property type="entry name" value="Phox_assoc"/>
</dbReference>
<dbReference type="InterPro" id="IPR036305">
    <property type="entry name" value="RGS_sf"/>
</dbReference>
<gene>
    <name evidence="8" type="primary">TRM8</name>
    <name evidence="8" type="ORF">CcaverHIS019_0403080</name>
</gene>
<feature type="domain" description="PX" evidence="6">
    <location>
        <begin position="993"/>
        <end position="1114"/>
    </location>
</feature>
<dbReference type="PROSITE" id="PS50195">
    <property type="entry name" value="PX"/>
    <property type="match status" value="1"/>
</dbReference>
<evidence type="ECO:0000259" key="7">
    <source>
        <dbReference type="PROSITE" id="PS51207"/>
    </source>
</evidence>
<feature type="compositionally biased region" description="Polar residues" evidence="3">
    <location>
        <begin position="663"/>
        <end position="673"/>
    </location>
</feature>
<dbReference type="InterPro" id="IPR001683">
    <property type="entry name" value="PX_dom"/>
</dbReference>
<protein>
    <recommendedName>
        <fullName evidence="10">PhoX domain-containing protein</fullName>
    </recommendedName>
</protein>
<feature type="compositionally biased region" description="Low complexity" evidence="3">
    <location>
        <begin position="641"/>
        <end position="655"/>
    </location>
</feature>
<feature type="region of interest" description="Disordered" evidence="3">
    <location>
        <begin position="1"/>
        <end position="35"/>
    </location>
</feature>
<dbReference type="InterPro" id="IPR036871">
    <property type="entry name" value="PX_dom_sf"/>
</dbReference>
<evidence type="ECO:0000256" key="2">
    <source>
        <dbReference type="SAM" id="Coils"/>
    </source>
</evidence>
<dbReference type="Proteomes" id="UP001233271">
    <property type="component" value="Chromosome 4"/>
</dbReference>
<dbReference type="Gene3D" id="3.30.1520.10">
    <property type="entry name" value="Phox-like domain"/>
    <property type="match status" value="1"/>
</dbReference>
<feature type="compositionally biased region" description="Low complexity" evidence="3">
    <location>
        <begin position="366"/>
        <end position="378"/>
    </location>
</feature>
<comment type="similarity">
    <text evidence="1">Belongs to the sorting nexin family.</text>
</comment>
<dbReference type="RefSeq" id="XP_060456753.1">
    <property type="nucleotide sequence ID" value="XM_060600129.1"/>
</dbReference>
<dbReference type="KEGG" id="ccac:CcaHIS019_0403080"/>
<dbReference type="SUPFAM" id="SSF64268">
    <property type="entry name" value="PX domain"/>
    <property type="match status" value="1"/>
</dbReference>
<dbReference type="Pfam" id="PF00615">
    <property type="entry name" value="RGS"/>
    <property type="match status" value="1"/>
</dbReference>
<feature type="region of interest" description="Disordered" evidence="3">
    <location>
        <begin position="637"/>
        <end position="740"/>
    </location>
</feature>
<dbReference type="EMBL" id="AP028215">
    <property type="protein sequence ID" value="BEI91488.1"/>
    <property type="molecule type" value="Genomic_DNA"/>
</dbReference>
<dbReference type="SUPFAM" id="SSF48097">
    <property type="entry name" value="Regulator of G-protein signaling, RGS"/>
    <property type="match status" value="1"/>
</dbReference>
<keyword evidence="9" id="KW-1185">Reference proteome</keyword>
<dbReference type="Gene3D" id="1.10.167.10">
    <property type="entry name" value="Regulator of G-protein Signalling 4, domain 2"/>
    <property type="match status" value="1"/>
</dbReference>
<dbReference type="Pfam" id="PF02194">
    <property type="entry name" value="PXA"/>
    <property type="match status" value="1"/>
</dbReference>
<evidence type="ECO:0000256" key="4">
    <source>
        <dbReference type="SAM" id="Phobius"/>
    </source>
</evidence>
<feature type="transmembrane region" description="Helical" evidence="4">
    <location>
        <begin position="66"/>
        <end position="88"/>
    </location>
</feature>
<keyword evidence="4" id="KW-0472">Membrane</keyword>
<dbReference type="Pfam" id="PF08628">
    <property type="entry name" value="Nexin_C"/>
    <property type="match status" value="1"/>
</dbReference>